<dbReference type="Proteomes" id="UP001196413">
    <property type="component" value="Unassembled WGS sequence"/>
</dbReference>
<comment type="caution">
    <text evidence="1">The sequence shown here is derived from an EMBL/GenBank/DDBJ whole genome shotgun (WGS) entry which is preliminary data.</text>
</comment>
<gene>
    <name evidence="1" type="ORF">KIN20_005901</name>
</gene>
<evidence type="ECO:0000313" key="1">
    <source>
        <dbReference type="EMBL" id="KAJ1350173.1"/>
    </source>
</evidence>
<protein>
    <submittedName>
        <fullName evidence="1">Uncharacterized protein</fullName>
    </submittedName>
</protein>
<dbReference type="EMBL" id="JAHQIW010000808">
    <property type="protein sequence ID" value="KAJ1350173.1"/>
    <property type="molecule type" value="Genomic_DNA"/>
</dbReference>
<accession>A0AAD5QFH9</accession>
<reference evidence="1" key="1">
    <citation type="submission" date="2021-06" db="EMBL/GenBank/DDBJ databases">
        <title>Parelaphostrongylus tenuis whole genome reference sequence.</title>
        <authorList>
            <person name="Garwood T.J."/>
            <person name="Larsen P.A."/>
            <person name="Fountain-Jones N.M."/>
            <person name="Garbe J.R."/>
            <person name="Macchietto M.G."/>
            <person name="Kania S.A."/>
            <person name="Gerhold R.W."/>
            <person name="Richards J.E."/>
            <person name="Wolf T.M."/>
        </authorList>
    </citation>
    <scope>NUCLEOTIDE SEQUENCE</scope>
    <source>
        <strain evidence="1">MNPRO001-30</strain>
        <tissue evidence="1">Meninges</tissue>
    </source>
</reference>
<proteinExistence type="predicted"/>
<sequence length="59" mass="6727">MSSSFQIANESLLHDISKEFAFRAKCLPVTAFRNRSRTFTEGVVDCLRKVDAFELLRCA</sequence>
<keyword evidence="2" id="KW-1185">Reference proteome</keyword>
<organism evidence="1 2">
    <name type="scientific">Parelaphostrongylus tenuis</name>
    <name type="common">Meningeal worm</name>
    <dbReference type="NCBI Taxonomy" id="148309"/>
    <lineage>
        <taxon>Eukaryota</taxon>
        <taxon>Metazoa</taxon>
        <taxon>Ecdysozoa</taxon>
        <taxon>Nematoda</taxon>
        <taxon>Chromadorea</taxon>
        <taxon>Rhabditida</taxon>
        <taxon>Rhabditina</taxon>
        <taxon>Rhabditomorpha</taxon>
        <taxon>Strongyloidea</taxon>
        <taxon>Metastrongylidae</taxon>
        <taxon>Parelaphostrongylus</taxon>
    </lineage>
</organism>
<evidence type="ECO:0000313" key="2">
    <source>
        <dbReference type="Proteomes" id="UP001196413"/>
    </source>
</evidence>
<dbReference type="AlphaFoldDB" id="A0AAD5QFH9"/>
<name>A0AAD5QFH9_PARTN</name>